<dbReference type="CDD" id="cd02014">
    <property type="entry name" value="TPP_POX"/>
    <property type="match status" value="1"/>
</dbReference>
<feature type="domain" description="Thiamine pyrophosphate enzyme N-terminal TPP-binding" evidence="6">
    <location>
        <begin position="4"/>
        <end position="115"/>
    </location>
</feature>
<organism evidence="7 8">
    <name type="scientific">Azospirillum argentinense</name>
    <dbReference type="NCBI Taxonomy" id="2970906"/>
    <lineage>
        <taxon>Bacteria</taxon>
        <taxon>Pseudomonadati</taxon>
        <taxon>Pseudomonadota</taxon>
        <taxon>Alphaproteobacteria</taxon>
        <taxon>Rhodospirillales</taxon>
        <taxon>Azospirillaceae</taxon>
        <taxon>Azospirillum</taxon>
    </lineage>
</organism>
<dbReference type="InterPro" id="IPR012000">
    <property type="entry name" value="Thiamin_PyroP_enz_cen_dom"/>
</dbReference>
<dbReference type="EMBL" id="POWG01000022">
    <property type="protein sequence ID" value="PNQ97144.1"/>
    <property type="molecule type" value="Genomic_DNA"/>
</dbReference>
<gene>
    <name evidence="7" type="ORF">C1S70_19775</name>
</gene>
<dbReference type="Pfam" id="PF00205">
    <property type="entry name" value="TPP_enzyme_M"/>
    <property type="match status" value="1"/>
</dbReference>
<dbReference type="InterPro" id="IPR047211">
    <property type="entry name" value="POXB-like"/>
</dbReference>
<dbReference type="Pfam" id="PF02776">
    <property type="entry name" value="TPP_enzyme_N"/>
    <property type="match status" value="1"/>
</dbReference>
<feature type="domain" description="Thiamine pyrophosphate enzyme central" evidence="4">
    <location>
        <begin position="200"/>
        <end position="327"/>
    </location>
</feature>
<geneLocation type="plasmid" evidence="7">
    <name>p12unnamed</name>
</geneLocation>
<evidence type="ECO:0000259" key="4">
    <source>
        <dbReference type="Pfam" id="PF00205"/>
    </source>
</evidence>
<comment type="caution">
    <text evidence="7">The sequence shown here is derived from an EMBL/GenBank/DDBJ whole genome shotgun (WGS) entry which is preliminary data.</text>
</comment>
<dbReference type="InterPro" id="IPR029061">
    <property type="entry name" value="THDP-binding"/>
</dbReference>
<dbReference type="Proteomes" id="UP000236268">
    <property type="component" value="Unassembled WGS sequence"/>
</dbReference>
<dbReference type="SUPFAM" id="SSF52467">
    <property type="entry name" value="DHS-like NAD/FAD-binding domain"/>
    <property type="match status" value="1"/>
</dbReference>
<dbReference type="GO" id="GO:0030976">
    <property type="term" value="F:thiamine pyrophosphate binding"/>
    <property type="evidence" value="ECO:0007669"/>
    <property type="project" value="InterPro"/>
</dbReference>
<evidence type="ECO:0000256" key="1">
    <source>
        <dbReference type="ARBA" id="ARBA00007812"/>
    </source>
</evidence>
<dbReference type="AlphaFoldDB" id="A0A2K1FX85"/>
<dbReference type="InterPro" id="IPR012001">
    <property type="entry name" value="Thiamin_PyroP_enz_TPP-bd_dom"/>
</dbReference>
<keyword evidence="7" id="KW-0614">Plasmid</keyword>
<dbReference type="InterPro" id="IPR011766">
    <property type="entry name" value="TPP_enzyme_TPP-bd"/>
</dbReference>
<name>A0A2K1FX85_9PROT</name>
<dbReference type="GO" id="GO:0000287">
    <property type="term" value="F:magnesium ion binding"/>
    <property type="evidence" value="ECO:0007669"/>
    <property type="project" value="InterPro"/>
</dbReference>
<keyword evidence="2 3" id="KW-0786">Thiamine pyrophosphate</keyword>
<dbReference type="RefSeq" id="WP_103040605.1">
    <property type="nucleotide sequence ID" value="NZ_POWG01000022.1"/>
</dbReference>
<dbReference type="SUPFAM" id="SSF52518">
    <property type="entry name" value="Thiamin diphosphate-binding fold (THDP-binding)"/>
    <property type="match status" value="2"/>
</dbReference>
<protein>
    <submittedName>
        <fullName evidence="7">Pyruvate oxidase</fullName>
    </submittedName>
</protein>
<dbReference type="PANTHER" id="PTHR42981">
    <property type="entry name" value="PYRUVATE DEHYDROGENASE [UBIQUINONE]"/>
    <property type="match status" value="1"/>
</dbReference>
<dbReference type="InterPro" id="IPR047210">
    <property type="entry name" value="TPP_PYR_POXB-like"/>
</dbReference>
<dbReference type="InterPro" id="IPR047212">
    <property type="entry name" value="TPP_POXB-like"/>
</dbReference>
<evidence type="ECO:0000313" key="8">
    <source>
        <dbReference type="Proteomes" id="UP000236268"/>
    </source>
</evidence>
<dbReference type="GO" id="GO:0019752">
    <property type="term" value="P:carboxylic acid metabolic process"/>
    <property type="evidence" value="ECO:0007669"/>
    <property type="project" value="UniProtKB-ARBA"/>
</dbReference>
<dbReference type="InterPro" id="IPR029035">
    <property type="entry name" value="DHS-like_NAD/FAD-binding_dom"/>
</dbReference>
<dbReference type="PANTHER" id="PTHR42981:SF2">
    <property type="entry name" value="PYRUVATE DEHYDROGENASE [UBIQUINONE]"/>
    <property type="match status" value="1"/>
</dbReference>
<evidence type="ECO:0000256" key="2">
    <source>
        <dbReference type="ARBA" id="ARBA00023052"/>
    </source>
</evidence>
<dbReference type="Gene3D" id="3.40.50.970">
    <property type="match status" value="2"/>
</dbReference>
<comment type="similarity">
    <text evidence="1 3">Belongs to the TPP enzyme family.</text>
</comment>
<dbReference type="CDD" id="cd07039">
    <property type="entry name" value="TPP_PYR_POX"/>
    <property type="match status" value="1"/>
</dbReference>
<accession>A0A2K1FX85</accession>
<dbReference type="Pfam" id="PF02775">
    <property type="entry name" value="TPP_enzyme_C"/>
    <property type="match status" value="1"/>
</dbReference>
<evidence type="ECO:0000256" key="3">
    <source>
        <dbReference type="RuleBase" id="RU362132"/>
    </source>
</evidence>
<feature type="domain" description="Thiamine pyrophosphate enzyme TPP-binding" evidence="5">
    <location>
        <begin position="389"/>
        <end position="536"/>
    </location>
</feature>
<reference evidence="7 8" key="1">
    <citation type="submission" date="2018-01" db="EMBL/GenBank/DDBJ databases">
        <title>Whole genome sequence of Azospirillum brasilense REC3 isolated from strawberry roots.</title>
        <authorList>
            <person name="Fontana C.A."/>
            <person name="Salazar S.M."/>
            <person name="Bassi D."/>
            <person name="Puglisi E."/>
            <person name="Lovaisa N.C."/>
            <person name="Toffoli L.M."/>
            <person name="Pedraza R."/>
            <person name="Cocconcelli P.S."/>
        </authorList>
    </citation>
    <scope>NUCLEOTIDE SEQUENCE [LARGE SCALE GENOMIC DNA]</scope>
    <source>
        <strain evidence="7 8">REC3</strain>
        <plasmid evidence="7">p12unnamed</plasmid>
    </source>
</reference>
<proteinExistence type="inferred from homology"/>
<dbReference type="Gene3D" id="3.40.50.1220">
    <property type="entry name" value="TPP-binding domain"/>
    <property type="match status" value="1"/>
</dbReference>
<evidence type="ECO:0000259" key="6">
    <source>
        <dbReference type="Pfam" id="PF02776"/>
    </source>
</evidence>
<evidence type="ECO:0000259" key="5">
    <source>
        <dbReference type="Pfam" id="PF02775"/>
    </source>
</evidence>
<sequence length="584" mass="62754">MASTASDILVDVLVDWGVDTIFGMPGDGINGIVEALRRRQDEIRFIQVRHEEAAAFAACGYAKFTGRLGVCIATSGPGGLHLLNGLYDAKLDHQPVLAITGLQYHDLVGTYTQQDVELDKVFQDVALYNQRIMGAAHVRNIANLACRTALAHRGVSHITIPVDLQEQGIGADMRAPRNVKGHNTALFAPQLPVPSEAQTRRAVEILDAGKRVVILAGQGALRATDQLERLADKLGAVIVKALLGKAAVPDDSPFTTGQVGLLGTAPSQEALETCDTLLIAGSTFPYIEYYPKPGQARAIQIDIDAARIGLRYPVEAGLVGDCGLALDILTERVRRHEDRSFLKTAQAGKAEWMKLMEERGTRPDLPMKPQVVAWELGKRLSDTAIVACDSGTIATWWARQIPARRGQMHSLSGNLATMAPGVPYAIAAQLAHPGRQVIAYVGDGGFSMLMADFATAVKYKLPIKVIINNNNSLGQIKWEQIAMLGNPEYVCDLQPIDFAKVAEACGGRGFTITDPKDCGAILDAALAHPGPVVVDCLVDTNEPPMPPKVQAKQALHFTEALARGTPDALKIAATVFKGRAREVI</sequence>
<keyword evidence="7" id="KW-0670">Pyruvate</keyword>
<dbReference type="GO" id="GO:0003824">
    <property type="term" value="F:catalytic activity"/>
    <property type="evidence" value="ECO:0007669"/>
    <property type="project" value="InterPro"/>
</dbReference>
<evidence type="ECO:0000313" key="7">
    <source>
        <dbReference type="EMBL" id="PNQ97144.1"/>
    </source>
</evidence>